<dbReference type="PANTHER" id="PTHR13504">
    <property type="entry name" value="FIDO DOMAIN-CONTAINING PROTEIN DDB_G0283145"/>
    <property type="match status" value="1"/>
</dbReference>
<feature type="active site" evidence="1">
    <location>
        <position position="226"/>
    </location>
</feature>
<evidence type="ECO:0000256" key="2">
    <source>
        <dbReference type="PIRSR" id="PIRSR640198-2"/>
    </source>
</evidence>
<name>A0A0U4C829_9ACTN</name>
<evidence type="ECO:0000313" key="4">
    <source>
        <dbReference type="EMBL" id="ALX04347.1"/>
    </source>
</evidence>
<dbReference type="AlphaFoldDB" id="A0A0U4C829"/>
<dbReference type="InterPro" id="IPR040198">
    <property type="entry name" value="Fido_containing"/>
</dbReference>
<dbReference type="GO" id="GO:0005524">
    <property type="term" value="F:ATP binding"/>
    <property type="evidence" value="ECO:0007669"/>
    <property type="project" value="UniProtKB-KW"/>
</dbReference>
<dbReference type="RefSeq" id="WP_067856134.1">
    <property type="nucleotide sequence ID" value="NZ_CP011502.1"/>
</dbReference>
<accession>A0A0U4C829</accession>
<protein>
    <submittedName>
        <fullName evidence="4">Fic protein</fullName>
    </submittedName>
</protein>
<reference evidence="4 5" key="1">
    <citation type="journal article" date="1991" name="Int. J. Syst. Bacteriol.">
        <title>Description of the erythromycin-producing bacterium Arthrobacter sp. strain NRRL B-3381 as Aeromicrobium erythreum gen. nov., sp. nov.</title>
        <authorList>
            <person name="Miller E.S."/>
            <person name="Woese C.R."/>
            <person name="Brenner S."/>
        </authorList>
    </citation>
    <scope>NUCLEOTIDE SEQUENCE [LARGE SCALE GENOMIC DNA]</scope>
    <source>
        <strain evidence="4 5">AR18</strain>
    </source>
</reference>
<organism evidence="4 5">
    <name type="scientific">Aeromicrobium erythreum</name>
    <dbReference type="NCBI Taxonomy" id="2041"/>
    <lineage>
        <taxon>Bacteria</taxon>
        <taxon>Bacillati</taxon>
        <taxon>Actinomycetota</taxon>
        <taxon>Actinomycetes</taxon>
        <taxon>Propionibacteriales</taxon>
        <taxon>Nocardioidaceae</taxon>
        <taxon>Aeromicrobium</taxon>
    </lineage>
</organism>
<feature type="domain" description="Fido" evidence="3">
    <location>
        <begin position="140"/>
        <end position="289"/>
    </location>
</feature>
<dbReference type="Proteomes" id="UP000067689">
    <property type="component" value="Chromosome"/>
</dbReference>
<dbReference type="InterPro" id="IPR036597">
    <property type="entry name" value="Fido-like_dom_sf"/>
</dbReference>
<dbReference type="Gene3D" id="1.10.3290.10">
    <property type="entry name" value="Fido-like domain"/>
    <property type="match status" value="1"/>
</dbReference>
<dbReference type="PROSITE" id="PS51459">
    <property type="entry name" value="FIDO"/>
    <property type="match status" value="1"/>
</dbReference>
<keyword evidence="2" id="KW-0067">ATP-binding</keyword>
<dbReference type="STRING" id="2041.AERYTH_06410"/>
<proteinExistence type="predicted"/>
<dbReference type="PANTHER" id="PTHR13504:SF38">
    <property type="entry name" value="FIDO DOMAIN-CONTAINING PROTEIN"/>
    <property type="match status" value="1"/>
</dbReference>
<gene>
    <name evidence="4" type="ORF">AERYTH_06410</name>
</gene>
<dbReference type="PATRIC" id="fig|2041.4.peg.1345"/>
<dbReference type="KEGG" id="aer:AERYTH_06410"/>
<sequence length="412" mass="45272">MDDAERDWAPHARVEVPWRQQVERGPRADRLLRSIEVRVPPRIAEAEHVADRPLATSMANALAGLRQLDGSHGRRLRSLNQLLLRTESVASSKIEDVEASLVDYGRAVLGARSSASAVSMAAATDALADVVTQADVSGVIGLTSLRDAHAVLFRRSVDQQHHAGRFRTVQNWIGGSDYTPRNALYVPPPPDLVPGLLEDLVAFANRDDVPVLVQAAVVHAQFESIHPFVDGNGRIGRTLVHAVLRRRRVTRHLTVPLASALVAHRESYFDALGDYREGLARPIVAMLTAAVIVATHESRRTATHLHEIRTDWDARLGPVRRGSPVHRVLIALPEHPTVTVLGLADSLGLERDEVGAAVDALHAVQILEPAPRGLGDRRRGRWEDRVWAARDILDELADLDQRIVAVSRLRDG</sequence>
<evidence type="ECO:0000259" key="3">
    <source>
        <dbReference type="PROSITE" id="PS51459"/>
    </source>
</evidence>
<evidence type="ECO:0000256" key="1">
    <source>
        <dbReference type="PIRSR" id="PIRSR640198-1"/>
    </source>
</evidence>
<keyword evidence="5" id="KW-1185">Reference proteome</keyword>
<dbReference type="SUPFAM" id="SSF140931">
    <property type="entry name" value="Fic-like"/>
    <property type="match status" value="1"/>
</dbReference>
<dbReference type="Pfam" id="PF02661">
    <property type="entry name" value="Fic"/>
    <property type="match status" value="1"/>
</dbReference>
<dbReference type="OrthoDB" id="9813719at2"/>
<dbReference type="InterPro" id="IPR003812">
    <property type="entry name" value="Fido"/>
</dbReference>
<feature type="binding site" evidence="2">
    <location>
        <begin position="230"/>
        <end position="237"/>
    </location>
    <ligand>
        <name>ATP</name>
        <dbReference type="ChEBI" id="CHEBI:30616"/>
    </ligand>
</feature>
<dbReference type="EMBL" id="CP011502">
    <property type="protein sequence ID" value="ALX04347.1"/>
    <property type="molecule type" value="Genomic_DNA"/>
</dbReference>
<keyword evidence="2" id="KW-0547">Nucleotide-binding</keyword>
<evidence type="ECO:0000313" key="5">
    <source>
        <dbReference type="Proteomes" id="UP000067689"/>
    </source>
</evidence>